<protein>
    <submittedName>
        <fullName evidence="1">Uncharacterized protein</fullName>
    </submittedName>
</protein>
<dbReference type="RefSeq" id="WP_174975461.1">
    <property type="nucleotide sequence ID" value="NZ_CABVQT010000016.1"/>
</dbReference>
<dbReference type="AlphaFoldDB" id="A0A6P3AQB8"/>
<evidence type="ECO:0000313" key="2">
    <source>
        <dbReference type="Proteomes" id="UP000494182"/>
    </source>
</evidence>
<accession>A0A6P3AQB8</accession>
<reference evidence="1 2" key="1">
    <citation type="submission" date="2019-09" db="EMBL/GenBank/DDBJ databases">
        <authorList>
            <person name="Depoorter E."/>
        </authorList>
    </citation>
    <scope>NUCLEOTIDE SEQUENCE [LARGE SCALE GENOMIC DNA]</scope>
    <source>
        <strain evidence="1">R-71171</strain>
    </source>
</reference>
<organism evidence="1 2">
    <name type="scientific">Burkholderia contaminans</name>
    <dbReference type="NCBI Taxonomy" id="488447"/>
    <lineage>
        <taxon>Bacteria</taxon>
        <taxon>Pseudomonadati</taxon>
        <taxon>Pseudomonadota</taxon>
        <taxon>Betaproteobacteria</taxon>
        <taxon>Burkholderiales</taxon>
        <taxon>Burkholderiaceae</taxon>
        <taxon>Burkholderia</taxon>
        <taxon>Burkholderia cepacia complex</taxon>
    </lineage>
</organism>
<sequence>MTQLISESLLSQAIANQQERMRGYEVPSEALTFETVRALDYAFCRELMPHLPELNASERRHQFILQRGVNGALLRVLPKELSYTRPRIFASSSVTQEKADEFLFDSGLLWLASHLFTQLRAGFLKGHLDSRRQVQGMKILVLTASDETLYYEQVGYAGVDWLSDRALQLARPKEEELRCVREAMLPQMTQRILSGAHDGEGLFPEADRHFHECAQVYLSRMPYRDLLSDDDRIGGRPYSDYVQVLTALSTLNETRLCTATILHSERPHLDMRNLLTGGTFADELIEVVAGFLDAEMEEVKHLLTHLTLSPYNSSSHLHRGTPAWAPIVQTSANFYALPCYGLDMNPFIFLATELREHYKSDWFEAANARESRWITELRLLFPAPRWRCVDGVKIRRRGKVVTDIDFVAYDSASRTAALFQLKWQQPSAGDEKTRRNNASNLVIECNKWIAAVSEWLAEEGLPVLAQRLGIPRDELTDSSLFVLGRYGAHFSGHANADLCAAWSNWGHFERERTLHPSATVREMFNNLVEDVTEIKRTVQPESLMLPLPGLALVVNPNRRPADIELP</sequence>
<dbReference type="EMBL" id="CABVQT010000016">
    <property type="protein sequence ID" value="VWD49170.1"/>
    <property type="molecule type" value="Genomic_DNA"/>
</dbReference>
<name>A0A6P3AQB8_9BURK</name>
<dbReference type="Proteomes" id="UP000494182">
    <property type="component" value="Unassembled WGS sequence"/>
</dbReference>
<evidence type="ECO:0000313" key="1">
    <source>
        <dbReference type="EMBL" id="VWD49170.1"/>
    </source>
</evidence>
<proteinExistence type="predicted"/>
<gene>
    <name evidence="1" type="ORF">BCO71171_05225</name>
</gene>